<dbReference type="InterPro" id="IPR002035">
    <property type="entry name" value="VWF_A"/>
</dbReference>
<evidence type="ECO:0000259" key="3">
    <source>
        <dbReference type="PROSITE" id="PS51468"/>
    </source>
</evidence>
<dbReference type="EMBL" id="DF237269">
    <property type="protein sequence ID" value="GAQ86910.1"/>
    <property type="molecule type" value="Genomic_DNA"/>
</dbReference>
<protein>
    <submittedName>
        <fullName evidence="4">Uncharacterized protein</fullName>
    </submittedName>
</protein>
<dbReference type="PANTHER" id="PTHR45737:SF6">
    <property type="entry name" value="VON WILLEBRAND FACTOR A DOMAIN-CONTAINING PROTEIN 5A"/>
    <property type="match status" value="1"/>
</dbReference>
<dbReference type="SMART" id="SM00327">
    <property type="entry name" value="VWA"/>
    <property type="match status" value="1"/>
</dbReference>
<dbReference type="OMA" id="VIIRIRI"/>
<gene>
    <name evidence="4" type="ORF">KFL_003200020</name>
</gene>
<name>A0A1Y1I7I2_KLENI</name>
<dbReference type="PROSITE" id="PS50234">
    <property type="entry name" value="VWFA"/>
    <property type="match status" value="1"/>
</dbReference>
<dbReference type="InterPro" id="IPR036465">
    <property type="entry name" value="vWFA_dom_sf"/>
</dbReference>
<organism evidence="4 5">
    <name type="scientific">Klebsormidium nitens</name>
    <name type="common">Green alga</name>
    <name type="synonym">Ulothrix nitens</name>
    <dbReference type="NCBI Taxonomy" id="105231"/>
    <lineage>
        <taxon>Eukaryota</taxon>
        <taxon>Viridiplantae</taxon>
        <taxon>Streptophyta</taxon>
        <taxon>Klebsormidiophyceae</taxon>
        <taxon>Klebsormidiales</taxon>
        <taxon>Klebsormidiaceae</taxon>
        <taxon>Klebsormidium</taxon>
    </lineage>
</organism>
<dbReference type="STRING" id="105231.A0A1Y1I7I2"/>
<dbReference type="Gene3D" id="3.40.50.410">
    <property type="entry name" value="von Willebrand factor, type A domain"/>
    <property type="match status" value="1"/>
</dbReference>
<dbReference type="SMART" id="SM00609">
    <property type="entry name" value="VIT"/>
    <property type="match status" value="1"/>
</dbReference>
<dbReference type="Pfam" id="PF13768">
    <property type="entry name" value="VWA_3"/>
    <property type="match status" value="1"/>
</dbReference>
<keyword evidence="5" id="KW-1185">Reference proteome</keyword>
<evidence type="ECO:0000313" key="5">
    <source>
        <dbReference type="Proteomes" id="UP000054558"/>
    </source>
</evidence>
<accession>A0A1Y1I7I2</accession>
<evidence type="ECO:0000313" key="4">
    <source>
        <dbReference type="EMBL" id="GAQ86910.1"/>
    </source>
</evidence>
<dbReference type="SUPFAM" id="SSF53300">
    <property type="entry name" value="vWA-like"/>
    <property type="match status" value="1"/>
</dbReference>
<feature type="region of interest" description="Disordered" evidence="1">
    <location>
        <begin position="214"/>
        <end position="234"/>
    </location>
</feature>
<dbReference type="InterPro" id="IPR013694">
    <property type="entry name" value="VIT"/>
</dbReference>
<dbReference type="Pfam" id="PF08487">
    <property type="entry name" value="VIT"/>
    <property type="match status" value="1"/>
</dbReference>
<dbReference type="OrthoDB" id="539169at2759"/>
<dbReference type="PANTHER" id="PTHR45737">
    <property type="entry name" value="VON WILLEBRAND FACTOR A DOMAIN-CONTAINING PROTEIN 5A"/>
    <property type="match status" value="1"/>
</dbReference>
<dbReference type="Proteomes" id="UP000054558">
    <property type="component" value="Unassembled WGS sequence"/>
</dbReference>
<feature type="domain" description="VIT" evidence="3">
    <location>
        <begin position="57"/>
        <end position="185"/>
    </location>
</feature>
<evidence type="ECO:0000256" key="1">
    <source>
        <dbReference type="SAM" id="MobiDB-lite"/>
    </source>
</evidence>
<reference evidence="4 5" key="1">
    <citation type="journal article" date="2014" name="Nat. Commun.">
        <title>Klebsormidium flaccidum genome reveals primary factors for plant terrestrial adaptation.</title>
        <authorList>
            <person name="Hori K."/>
            <person name="Maruyama F."/>
            <person name="Fujisawa T."/>
            <person name="Togashi T."/>
            <person name="Yamamoto N."/>
            <person name="Seo M."/>
            <person name="Sato S."/>
            <person name="Yamada T."/>
            <person name="Mori H."/>
            <person name="Tajima N."/>
            <person name="Moriyama T."/>
            <person name="Ikeuchi M."/>
            <person name="Watanabe M."/>
            <person name="Wada H."/>
            <person name="Kobayashi K."/>
            <person name="Saito M."/>
            <person name="Masuda T."/>
            <person name="Sasaki-Sekimoto Y."/>
            <person name="Mashiguchi K."/>
            <person name="Awai K."/>
            <person name="Shimojima M."/>
            <person name="Masuda S."/>
            <person name="Iwai M."/>
            <person name="Nobusawa T."/>
            <person name="Narise T."/>
            <person name="Kondo S."/>
            <person name="Saito H."/>
            <person name="Sato R."/>
            <person name="Murakawa M."/>
            <person name="Ihara Y."/>
            <person name="Oshima-Yamada Y."/>
            <person name="Ohtaka K."/>
            <person name="Satoh M."/>
            <person name="Sonobe K."/>
            <person name="Ishii M."/>
            <person name="Ohtani R."/>
            <person name="Kanamori-Sato M."/>
            <person name="Honoki R."/>
            <person name="Miyazaki D."/>
            <person name="Mochizuki H."/>
            <person name="Umetsu J."/>
            <person name="Higashi K."/>
            <person name="Shibata D."/>
            <person name="Kamiya Y."/>
            <person name="Sato N."/>
            <person name="Nakamura Y."/>
            <person name="Tabata S."/>
            <person name="Ida S."/>
            <person name="Kurokawa K."/>
            <person name="Ohta H."/>
        </authorList>
    </citation>
    <scope>NUCLEOTIDE SEQUENCE [LARGE SCALE GENOMIC DNA]</scope>
    <source>
        <strain evidence="4 5">NIES-2285</strain>
    </source>
</reference>
<evidence type="ECO:0000259" key="2">
    <source>
        <dbReference type="PROSITE" id="PS50234"/>
    </source>
</evidence>
<dbReference type="PROSITE" id="PS51468">
    <property type="entry name" value="VIT"/>
    <property type="match status" value="1"/>
</dbReference>
<proteinExistence type="predicted"/>
<sequence length="952" mass="103083">MSRPEEGFCCGRPIAKTDVRKAKVSMAVSGNHAGGDDTIPVMNDAEVASAPSGYEPGEAGFGALSTERGLFPLRSVQVAAKISALSCHVTLHQTFVNTFDSPLEATYIFPLPSEAAVTSFRLEVKDRVIEAVVKELGDAREEYDQAVRSGYRAAIAEEQLPGVFSVRVGNIAPREVASVRLTLAAPLPFRDGEATFRFPLVVAPRYIPSNGLDAARNGSAADTHAGTPDMSRSSPPVMLPGFEEPVQLGIENKWVKRIVSSRTFQVLDTGQLPAEHSPLLFRLATLSVRSSLHTISVYDTTTNGPQGSKSPSAAIRRLRLDPKGDRRLNRDFILRFNVTDPANSPIATSLALSDDPGDESEEGTWQLTLLSAQNGGVQTNPRDVVFVLDRSGSMAGWKIEAARAAMARIGTLTEDDRFSLLAFDNEIETPDLPIPDWVSQIKSRFERPSKAYNPSLVAATEPHRRVATEFLSKVNARGGTEMLMPLETGAAALTWPPPGTFDSEGFLTREAAARPRRHRVLVLMTDAQIQREDAVIGALGQQLQGTRIFAVGIDQAVNEGFLTRLAALGAPGGLCELVESRGRLDAAAARIERLMCAPALTDVQIDGLKADGIEMIRGSVTPRNLGGVFPGVPFVIRGRYRKTRAQEECASAPVLTVSGRTAAGESWTQVAAAHVTPNPALRALWGRAAIRELDDQSVFATVALGKDAGGLILDLLRARILELSLRCSVLSRFSAYVAVDRSEKVEPGTWGTAHVTQPVEVPAGWENVPVGTALRLRPRTGGFVQCGDVQTPRVDDGSGIGRLDLLSDDTSDYSDYFADLTENDEGFSFFGWRFPGAGARSEPHKTPTIKACLKLVERALREDDPARVRDLVTSFWTLIPHLYNYMTRVAGEQGAVYASELSKLESSLEGEFMETAWVTDGGRLHERTKKLLEKVREILMRAQAALGGGDLI</sequence>
<dbReference type="AlphaFoldDB" id="A0A1Y1I7I2"/>
<feature type="domain" description="VWFA" evidence="2">
    <location>
        <begin position="383"/>
        <end position="594"/>
    </location>
</feature>